<dbReference type="EMBL" id="SHNN01000001">
    <property type="protein sequence ID" value="MCX2979719.1"/>
    <property type="molecule type" value="Genomic_DNA"/>
</dbReference>
<dbReference type="Pfam" id="PF00092">
    <property type="entry name" value="VWA"/>
    <property type="match status" value="1"/>
</dbReference>
<dbReference type="Proteomes" id="UP001143362">
    <property type="component" value="Unassembled WGS sequence"/>
</dbReference>
<dbReference type="Gene3D" id="3.40.50.410">
    <property type="entry name" value="von Willebrand factor, type A domain"/>
    <property type="match status" value="1"/>
</dbReference>
<feature type="transmembrane region" description="Helical" evidence="1">
    <location>
        <begin position="309"/>
        <end position="329"/>
    </location>
</feature>
<comment type="caution">
    <text evidence="3">The sequence shown here is derived from an EMBL/GenBank/DDBJ whole genome shotgun (WGS) entry which is preliminary data.</text>
</comment>
<proteinExistence type="predicted"/>
<reference evidence="3" key="1">
    <citation type="submission" date="2019-02" db="EMBL/GenBank/DDBJ databases">
        <authorList>
            <person name="Li S.-H."/>
        </authorList>
    </citation>
    <scope>NUCLEOTIDE SEQUENCE</scope>
    <source>
        <strain evidence="3">IMCC14734</strain>
    </source>
</reference>
<keyword evidence="1" id="KW-0472">Membrane</keyword>
<evidence type="ECO:0000256" key="1">
    <source>
        <dbReference type="SAM" id="Phobius"/>
    </source>
</evidence>
<dbReference type="SUPFAM" id="SSF53300">
    <property type="entry name" value="vWA-like"/>
    <property type="match status" value="1"/>
</dbReference>
<keyword evidence="4" id="KW-1185">Reference proteome</keyword>
<gene>
    <name evidence="3" type="ORF">EYC98_02450</name>
</gene>
<dbReference type="PROSITE" id="PS50234">
    <property type="entry name" value="VWFA"/>
    <property type="match status" value="1"/>
</dbReference>
<sequence>MLELASPWWLLLLPVPLLLRLLPAFKHTRDSVRVPFFEALLELNEERPKTGAVIPNRTRIQGLLVVFTWVCLVLAVARPEWVGEPVELTKSARDLMIAVDLSGSMEAMDFSAPTRTGQNGDDPKPQRLNRLQAVKLVLTELARQREGDRLGLIVFGSAPYLQTPFTEDHTTWLQLLMETEIGMAGPSTVFGDAIGLSLHLFSQSTSDNKVLIILTDGNDTGSTVPPVDAAKVAAERDVRIYSIAIGDPATVGEEALDEETLKRVASETGGAYFQAVDQQQLAKAYADIATLEPELYESTSFRPRHSVHYIPVSAAVLLYLIYHLTAAALSYRQAKTRSGETNYAT</sequence>
<feature type="domain" description="VWFA" evidence="2">
    <location>
        <begin position="94"/>
        <end position="288"/>
    </location>
</feature>
<name>A0ABT3TBR1_9GAMM</name>
<dbReference type="PANTHER" id="PTHR22550:SF18">
    <property type="entry name" value="VWFA DOMAIN-CONTAINING PROTEIN"/>
    <property type="match status" value="1"/>
</dbReference>
<accession>A0ABT3TBR1</accession>
<protein>
    <submittedName>
        <fullName evidence="3">VWA domain-containing protein</fullName>
    </submittedName>
</protein>
<evidence type="ECO:0000313" key="3">
    <source>
        <dbReference type="EMBL" id="MCX2979719.1"/>
    </source>
</evidence>
<evidence type="ECO:0000313" key="4">
    <source>
        <dbReference type="Proteomes" id="UP001143362"/>
    </source>
</evidence>
<dbReference type="SMART" id="SM00327">
    <property type="entry name" value="VWA"/>
    <property type="match status" value="1"/>
</dbReference>
<evidence type="ECO:0000259" key="2">
    <source>
        <dbReference type="PROSITE" id="PS50234"/>
    </source>
</evidence>
<dbReference type="InterPro" id="IPR002035">
    <property type="entry name" value="VWF_A"/>
</dbReference>
<keyword evidence="1" id="KW-1133">Transmembrane helix</keyword>
<organism evidence="3 4">
    <name type="scientific">Candidatus Litorirhabdus singularis</name>
    <dbReference type="NCBI Taxonomy" id="2518993"/>
    <lineage>
        <taxon>Bacteria</taxon>
        <taxon>Pseudomonadati</taxon>
        <taxon>Pseudomonadota</taxon>
        <taxon>Gammaproteobacteria</taxon>
        <taxon>Cellvibrionales</taxon>
        <taxon>Halieaceae</taxon>
        <taxon>Candidatus Litorirhabdus</taxon>
    </lineage>
</organism>
<keyword evidence="1" id="KW-0812">Transmembrane</keyword>
<dbReference type="InterPro" id="IPR050768">
    <property type="entry name" value="UPF0353/GerABKA_families"/>
</dbReference>
<dbReference type="PANTHER" id="PTHR22550">
    <property type="entry name" value="SPORE GERMINATION PROTEIN"/>
    <property type="match status" value="1"/>
</dbReference>
<dbReference type="InterPro" id="IPR036465">
    <property type="entry name" value="vWFA_dom_sf"/>
</dbReference>